<accession>A0AAN9URE2</accession>
<dbReference type="InterPro" id="IPR050121">
    <property type="entry name" value="Cytochrome_P450_monoxygenase"/>
</dbReference>
<dbReference type="InterPro" id="IPR002401">
    <property type="entry name" value="Cyt_P450_E_grp-I"/>
</dbReference>
<comment type="cofactor">
    <cofactor evidence="1 5">
        <name>heme</name>
        <dbReference type="ChEBI" id="CHEBI:30413"/>
    </cofactor>
</comment>
<evidence type="ECO:0008006" key="10">
    <source>
        <dbReference type="Google" id="ProtNLM"/>
    </source>
</evidence>
<proteinExistence type="inferred from homology"/>
<dbReference type="SUPFAM" id="SSF48264">
    <property type="entry name" value="Cytochrome P450"/>
    <property type="match status" value="1"/>
</dbReference>
<gene>
    <name evidence="8" type="ORF">SLS62_006115</name>
</gene>
<dbReference type="PRINTS" id="PR00385">
    <property type="entry name" value="P450"/>
</dbReference>
<keyword evidence="6" id="KW-0560">Oxidoreductase</keyword>
<dbReference type="GO" id="GO:0020037">
    <property type="term" value="F:heme binding"/>
    <property type="evidence" value="ECO:0007669"/>
    <property type="project" value="InterPro"/>
</dbReference>
<evidence type="ECO:0000256" key="5">
    <source>
        <dbReference type="PIRSR" id="PIRSR602401-1"/>
    </source>
</evidence>
<keyword evidence="7" id="KW-0472">Membrane</keyword>
<evidence type="ECO:0000313" key="9">
    <source>
        <dbReference type="Proteomes" id="UP001320420"/>
    </source>
</evidence>
<evidence type="ECO:0000256" key="2">
    <source>
        <dbReference type="ARBA" id="ARBA00022617"/>
    </source>
</evidence>
<dbReference type="FunFam" id="1.10.630.10:FF:000050">
    <property type="entry name" value="Cytochrome P450 monooxygenase"/>
    <property type="match status" value="1"/>
</dbReference>
<feature type="transmembrane region" description="Helical" evidence="7">
    <location>
        <begin position="6"/>
        <end position="26"/>
    </location>
</feature>
<dbReference type="CDD" id="cd11060">
    <property type="entry name" value="CYP57A1-like"/>
    <property type="match status" value="1"/>
</dbReference>
<comment type="similarity">
    <text evidence="6">Belongs to the cytochrome P450 family.</text>
</comment>
<dbReference type="InterPro" id="IPR017972">
    <property type="entry name" value="Cyt_P450_CS"/>
</dbReference>
<keyword evidence="4 5" id="KW-0408">Iron</keyword>
<evidence type="ECO:0000256" key="4">
    <source>
        <dbReference type="ARBA" id="ARBA00023004"/>
    </source>
</evidence>
<feature type="binding site" description="axial binding residue" evidence="5">
    <location>
        <position position="453"/>
    </location>
    <ligand>
        <name>heme</name>
        <dbReference type="ChEBI" id="CHEBI:30413"/>
    </ligand>
    <ligandPart>
        <name>Fe</name>
        <dbReference type="ChEBI" id="CHEBI:18248"/>
    </ligandPart>
</feature>
<dbReference type="GO" id="GO:0005506">
    <property type="term" value="F:iron ion binding"/>
    <property type="evidence" value="ECO:0007669"/>
    <property type="project" value="InterPro"/>
</dbReference>
<sequence length="520" mass="58467">MFLFSVPALLSAFTLFIAYWIGWIVYARTAHPLAKVPGPWLASVSRTWYMYKVAQGDMEVTQRKLHAIYGPLLRIAPNEVACADPEAIKTIYRTQGALNKTDFYPPWNAEGFSKHRDTFTETNDKKHGERRRIVNQIYSLSNVLKGEEYINKCSDIFMTRLGEFADSGKPFAFGEWLQMYTFDVVGELFFGRMFGFLEKSEDHNNWIHSLDALMPLLCVTCIAPSYVRNFILASALVIPGAITALQAIAKINAAAKSCVSDNLALKEADESKARTDILTQLYNIHKEKGEKVDFHMGDIEQESWVALFAGSDTTAIGFRTVFYYIMKKPAVYAKLMEELETAAAEGKLHMPVAYAEASKLPYLCACIKEGLRIHPGVQLTMPRLAPAGGLELCGTFIPEGYRVGMNAAVIHYDTSIFGADAADYNPDRWVEDPERATRMDKHMLHFGAGTRTCIGKNISMAEIHKLVPEILLNFKLELDDPKAVWKTRNLWFAKQSGVNARISRREGAEKYHQNGNAVEN</sequence>
<keyword evidence="7" id="KW-1133">Transmembrane helix</keyword>
<dbReference type="PANTHER" id="PTHR24305:SF229">
    <property type="entry name" value="P450, PUTATIVE (EUROFUNG)-RELATED"/>
    <property type="match status" value="1"/>
</dbReference>
<dbReference type="PRINTS" id="PR00463">
    <property type="entry name" value="EP450I"/>
</dbReference>
<dbReference type="AlphaFoldDB" id="A0AAN9URE2"/>
<keyword evidence="6" id="KW-0503">Monooxygenase</keyword>
<comment type="caution">
    <text evidence="8">The sequence shown here is derived from an EMBL/GenBank/DDBJ whole genome shotgun (WGS) entry which is preliminary data.</text>
</comment>
<organism evidence="8 9">
    <name type="scientific">Diatrype stigma</name>
    <dbReference type="NCBI Taxonomy" id="117547"/>
    <lineage>
        <taxon>Eukaryota</taxon>
        <taxon>Fungi</taxon>
        <taxon>Dikarya</taxon>
        <taxon>Ascomycota</taxon>
        <taxon>Pezizomycotina</taxon>
        <taxon>Sordariomycetes</taxon>
        <taxon>Xylariomycetidae</taxon>
        <taxon>Xylariales</taxon>
        <taxon>Diatrypaceae</taxon>
        <taxon>Diatrype</taxon>
    </lineage>
</organism>
<evidence type="ECO:0000256" key="1">
    <source>
        <dbReference type="ARBA" id="ARBA00001971"/>
    </source>
</evidence>
<dbReference type="GO" id="GO:0004497">
    <property type="term" value="F:monooxygenase activity"/>
    <property type="evidence" value="ECO:0007669"/>
    <property type="project" value="UniProtKB-KW"/>
</dbReference>
<dbReference type="InterPro" id="IPR001128">
    <property type="entry name" value="Cyt_P450"/>
</dbReference>
<protein>
    <recommendedName>
        <fullName evidence="10">Cytochrome P450</fullName>
    </recommendedName>
</protein>
<reference evidence="8 9" key="1">
    <citation type="submission" date="2024-02" db="EMBL/GenBank/DDBJ databases">
        <title>De novo assembly and annotation of 12 fungi associated with fruit tree decline syndrome in Ontario, Canada.</title>
        <authorList>
            <person name="Sulman M."/>
            <person name="Ellouze W."/>
            <person name="Ilyukhin E."/>
        </authorList>
    </citation>
    <scope>NUCLEOTIDE SEQUENCE [LARGE SCALE GENOMIC DNA]</scope>
    <source>
        <strain evidence="8 9">M11/M66-122</strain>
    </source>
</reference>
<keyword evidence="9" id="KW-1185">Reference proteome</keyword>
<keyword evidence="2 5" id="KW-0349">Heme</keyword>
<evidence type="ECO:0000256" key="7">
    <source>
        <dbReference type="SAM" id="Phobius"/>
    </source>
</evidence>
<dbReference type="PROSITE" id="PS00086">
    <property type="entry name" value="CYTOCHROME_P450"/>
    <property type="match status" value="1"/>
</dbReference>
<keyword evidence="3 5" id="KW-0479">Metal-binding</keyword>
<dbReference type="EMBL" id="JAKJXP020000043">
    <property type="protein sequence ID" value="KAK7751972.1"/>
    <property type="molecule type" value="Genomic_DNA"/>
</dbReference>
<dbReference type="Proteomes" id="UP001320420">
    <property type="component" value="Unassembled WGS sequence"/>
</dbReference>
<evidence type="ECO:0000256" key="3">
    <source>
        <dbReference type="ARBA" id="ARBA00022723"/>
    </source>
</evidence>
<evidence type="ECO:0000256" key="6">
    <source>
        <dbReference type="RuleBase" id="RU000461"/>
    </source>
</evidence>
<keyword evidence="7" id="KW-0812">Transmembrane</keyword>
<evidence type="ECO:0000313" key="8">
    <source>
        <dbReference type="EMBL" id="KAK7751972.1"/>
    </source>
</evidence>
<name>A0AAN9URE2_9PEZI</name>
<dbReference type="PANTHER" id="PTHR24305">
    <property type="entry name" value="CYTOCHROME P450"/>
    <property type="match status" value="1"/>
</dbReference>
<dbReference type="Pfam" id="PF00067">
    <property type="entry name" value="p450"/>
    <property type="match status" value="1"/>
</dbReference>
<dbReference type="GO" id="GO:0016705">
    <property type="term" value="F:oxidoreductase activity, acting on paired donors, with incorporation or reduction of molecular oxygen"/>
    <property type="evidence" value="ECO:0007669"/>
    <property type="project" value="InterPro"/>
</dbReference>
<dbReference type="Gene3D" id="1.10.630.10">
    <property type="entry name" value="Cytochrome P450"/>
    <property type="match status" value="1"/>
</dbReference>
<dbReference type="InterPro" id="IPR036396">
    <property type="entry name" value="Cyt_P450_sf"/>
</dbReference>